<sequence length="83" mass="8782">MEVESTAWAYDGSGASEVRTELSLPPGSRWVSASSPERGSSPPLQALSKARTHAAPHPLDKKVFLSFRMSRSDGPLSGDGARA</sequence>
<dbReference type="AlphaFoldDB" id="A0A511TEW9"/>
<feature type="region of interest" description="Disordered" evidence="1">
    <location>
        <begin position="1"/>
        <end position="57"/>
    </location>
</feature>
<comment type="caution">
    <text evidence="2">The sequence shown here is derived from an EMBL/GenBank/DDBJ whole genome shotgun (WGS) entry which is preliminary data.</text>
</comment>
<proteinExistence type="predicted"/>
<gene>
    <name evidence="2" type="ORF">MFU01_67650</name>
</gene>
<evidence type="ECO:0000313" key="2">
    <source>
        <dbReference type="EMBL" id="GEN11728.1"/>
    </source>
</evidence>
<accession>A0A511TEW9</accession>
<evidence type="ECO:0000256" key="1">
    <source>
        <dbReference type="SAM" id="MobiDB-lite"/>
    </source>
</evidence>
<dbReference type="Proteomes" id="UP000321514">
    <property type="component" value="Unassembled WGS sequence"/>
</dbReference>
<name>A0A511TEW9_MYXFU</name>
<organism evidence="2 3">
    <name type="scientific">Myxococcus fulvus</name>
    <dbReference type="NCBI Taxonomy" id="33"/>
    <lineage>
        <taxon>Bacteria</taxon>
        <taxon>Pseudomonadati</taxon>
        <taxon>Myxococcota</taxon>
        <taxon>Myxococcia</taxon>
        <taxon>Myxococcales</taxon>
        <taxon>Cystobacterineae</taxon>
        <taxon>Myxococcaceae</taxon>
        <taxon>Myxococcus</taxon>
    </lineage>
</organism>
<reference evidence="2 3" key="1">
    <citation type="submission" date="2019-07" db="EMBL/GenBank/DDBJ databases">
        <title>Whole genome shotgun sequence of Myxococcus fulvus NBRC 100333.</title>
        <authorList>
            <person name="Hosoyama A."/>
            <person name="Uohara A."/>
            <person name="Ohji S."/>
            <person name="Ichikawa N."/>
        </authorList>
    </citation>
    <scope>NUCLEOTIDE SEQUENCE [LARGE SCALE GENOMIC DNA]</scope>
    <source>
        <strain evidence="2 3">NBRC 100333</strain>
    </source>
</reference>
<dbReference type="EMBL" id="BJXR01000049">
    <property type="protein sequence ID" value="GEN11728.1"/>
    <property type="molecule type" value="Genomic_DNA"/>
</dbReference>
<evidence type="ECO:0000313" key="3">
    <source>
        <dbReference type="Proteomes" id="UP000321514"/>
    </source>
</evidence>
<protein>
    <submittedName>
        <fullName evidence="2">Uncharacterized protein</fullName>
    </submittedName>
</protein>